<keyword evidence="1" id="KW-0472">Membrane</keyword>
<proteinExistence type="predicted"/>
<organism evidence="3 4">
    <name type="scientific">Alsobacter soli</name>
    <dbReference type="NCBI Taxonomy" id="2109933"/>
    <lineage>
        <taxon>Bacteria</taxon>
        <taxon>Pseudomonadati</taxon>
        <taxon>Pseudomonadota</taxon>
        <taxon>Alphaproteobacteria</taxon>
        <taxon>Hyphomicrobiales</taxon>
        <taxon>Alsobacteraceae</taxon>
        <taxon>Alsobacter</taxon>
    </lineage>
</organism>
<protein>
    <submittedName>
        <fullName evidence="3">SCO family protein</fullName>
    </submittedName>
</protein>
<dbReference type="SUPFAM" id="SSF52833">
    <property type="entry name" value="Thioredoxin-like"/>
    <property type="match status" value="1"/>
</dbReference>
<evidence type="ECO:0000313" key="4">
    <source>
        <dbReference type="Proteomes" id="UP000239772"/>
    </source>
</evidence>
<keyword evidence="1" id="KW-0812">Transmembrane</keyword>
<evidence type="ECO:0000256" key="1">
    <source>
        <dbReference type="SAM" id="Phobius"/>
    </source>
</evidence>
<feature type="transmembrane region" description="Helical" evidence="1">
    <location>
        <begin position="234"/>
        <end position="254"/>
    </location>
</feature>
<dbReference type="AlphaFoldDB" id="A0A2T1HYB0"/>
<feature type="signal peptide" evidence="2">
    <location>
        <begin position="1"/>
        <end position="22"/>
    </location>
</feature>
<evidence type="ECO:0000313" key="3">
    <source>
        <dbReference type="EMBL" id="PSC06479.1"/>
    </source>
</evidence>
<accession>A0A2T1HYB0</accession>
<keyword evidence="4" id="KW-1185">Reference proteome</keyword>
<dbReference type="OrthoDB" id="9786756at2"/>
<feature type="chain" id="PRO_5015480514" evidence="2">
    <location>
        <begin position="23"/>
        <end position="266"/>
    </location>
</feature>
<comment type="caution">
    <text evidence="3">The sequence shown here is derived from an EMBL/GenBank/DDBJ whole genome shotgun (WGS) entry which is preliminary data.</text>
</comment>
<keyword evidence="1" id="KW-1133">Transmembrane helix</keyword>
<dbReference type="Gene3D" id="3.40.30.10">
    <property type="entry name" value="Glutaredoxin"/>
    <property type="match status" value="1"/>
</dbReference>
<name>A0A2T1HYB0_9HYPH</name>
<reference evidence="4" key="1">
    <citation type="submission" date="2018-03" db="EMBL/GenBank/DDBJ databases">
        <authorList>
            <person name="Sun L."/>
            <person name="Liu H."/>
            <person name="Chen W."/>
            <person name="Huang K."/>
            <person name="Liu W."/>
            <person name="Gao X."/>
        </authorList>
    </citation>
    <scope>NUCLEOTIDE SEQUENCE [LARGE SCALE GENOMIC DNA]</scope>
    <source>
        <strain evidence="4">SH9</strain>
    </source>
</reference>
<sequence length="266" mass="27319">MKRRLAPVLLLAILLQPGAARAALTRSELDGVRSAAAPGAVLPLDAAFRDASGRPLRLRDALGGRPALLIPVDYACRSLCGPALALVGAAADAIPAQRGRDYRIVAVGMDPAQTPEQARAMVAPALGDPGDASGTVALVGSADAIGRLFAALGYTTSYDAGERRYAHPAAAYAVTAEGRVSRALSTFALDRDGLRLALMEAGQGRIGGFTDRLALLCYGFDPALGAYTPAIRRILAGAGVLTLIGMALAIAALARAARRRDARAAP</sequence>
<dbReference type="Proteomes" id="UP000239772">
    <property type="component" value="Unassembled WGS sequence"/>
</dbReference>
<keyword evidence="2" id="KW-0732">Signal</keyword>
<evidence type="ECO:0000256" key="2">
    <source>
        <dbReference type="SAM" id="SignalP"/>
    </source>
</evidence>
<dbReference type="InterPro" id="IPR036249">
    <property type="entry name" value="Thioredoxin-like_sf"/>
</dbReference>
<dbReference type="EMBL" id="PVZS01000003">
    <property type="protein sequence ID" value="PSC06479.1"/>
    <property type="molecule type" value="Genomic_DNA"/>
</dbReference>
<gene>
    <name evidence="3" type="ORF">SLNSH_04165</name>
</gene>
<dbReference type="RefSeq" id="WP_106335393.1">
    <property type="nucleotide sequence ID" value="NZ_PVZS01000003.1"/>
</dbReference>